<evidence type="ECO:0000313" key="1">
    <source>
        <dbReference type="EMBL" id="GFQ78659.1"/>
    </source>
</evidence>
<dbReference type="PANTHER" id="PTHR11915">
    <property type="entry name" value="SPECTRIN/FILAMIN RELATED CYTOSKELETAL PROTEIN"/>
    <property type="match status" value="1"/>
</dbReference>
<keyword evidence="2" id="KW-1185">Reference proteome</keyword>
<dbReference type="AlphaFoldDB" id="A0A8X6FH31"/>
<sequence>RKRLVDFSEERSKSLSDALQQAKFKRDTIEAEAWIQDKKNKFRLVLKDYNQLTDEEKIKCLLKQQAVQAELDAHEPFINSLVQQSHSLTANQEMKTRLQLILEDWEEVKENAARIASDLSQARDMLRIHDLFEKIEAWIKEKVALSVVKLVIFF</sequence>
<name>A0A8X6FH31_TRICU</name>
<reference evidence="1" key="1">
    <citation type="submission" date="2020-07" db="EMBL/GenBank/DDBJ databases">
        <title>Multicomponent nature underlies the extraordinary mechanical properties of spider dragline silk.</title>
        <authorList>
            <person name="Kono N."/>
            <person name="Nakamura H."/>
            <person name="Mori M."/>
            <person name="Yoshida Y."/>
            <person name="Ohtoshi R."/>
            <person name="Malay A.D."/>
            <person name="Moran D.A.P."/>
            <person name="Tomita M."/>
            <person name="Numata K."/>
            <person name="Arakawa K."/>
        </authorList>
    </citation>
    <scope>NUCLEOTIDE SEQUENCE</scope>
</reference>
<comment type="caution">
    <text evidence="1">The sequence shown here is derived from an EMBL/GenBank/DDBJ whole genome shotgun (WGS) entry which is preliminary data.</text>
</comment>
<organism evidence="1 2">
    <name type="scientific">Trichonephila clavata</name>
    <name type="common">Joro spider</name>
    <name type="synonym">Nephila clavata</name>
    <dbReference type="NCBI Taxonomy" id="2740835"/>
    <lineage>
        <taxon>Eukaryota</taxon>
        <taxon>Metazoa</taxon>
        <taxon>Ecdysozoa</taxon>
        <taxon>Arthropoda</taxon>
        <taxon>Chelicerata</taxon>
        <taxon>Arachnida</taxon>
        <taxon>Araneae</taxon>
        <taxon>Araneomorphae</taxon>
        <taxon>Entelegynae</taxon>
        <taxon>Araneoidea</taxon>
        <taxon>Nephilidae</taxon>
        <taxon>Trichonephila</taxon>
    </lineage>
</organism>
<accession>A0A8X6FH31</accession>
<dbReference type="Gene3D" id="1.20.58.60">
    <property type="match status" value="1"/>
</dbReference>
<dbReference type="SUPFAM" id="SSF46966">
    <property type="entry name" value="Spectrin repeat"/>
    <property type="match status" value="1"/>
</dbReference>
<protein>
    <submittedName>
        <fullName evidence="1">Spectrin beta chain, non-erythrocytic 5</fullName>
    </submittedName>
</protein>
<feature type="non-terminal residue" evidence="1">
    <location>
        <position position="154"/>
    </location>
</feature>
<evidence type="ECO:0000313" key="2">
    <source>
        <dbReference type="Proteomes" id="UP000887116"/>
    </source>
</evidence>
<dbReference type="OrthoDB" id="9942256at2759"/>
<dbReference type="Proteomes" id="UP000887116">
    <property type="component" value="Unassembled WGS sequence"/>
</dbReference>
<proteinExistence type="predicted"/>
<dbReference type="EMBL" id="BMAO01031928">
    <property type="protein sequence ID" value="GFQ78659.1"/>
    <property type="molecule type" value="Genomic_DNA"/>
</dbReference>
<gene>
    <name evidence="1" type="primary">SPTBN5_1</name>
    <name evidence="1" type="ORF">TNCT_460911</name>
</gene>